<name>A0A0H5LXF4_YERIN</name>
<dbReference type="EMBL" id="CWJI01000006">
    <property type="protein sequence ID" value="CRY55572.1"/>
    <property type="molecule type" value="Genomic_DNA"/>
</dbReference>
<dbReference type="GeneID" id="61817736"/>
<sequence>MSTLYTINVINNSPTAQDFFFFQKPAIYTGGAKVYSNSIYQEVLQPFASSGSVLTFECLMQFYAGAQTQLPNLSVGQDSGYITSSQPVDLTSATAGVQTANTTLLSVDPSLGLSPASYTEGVQPGAYRIITPAFNPITEVLNAGLAVQSASGGTVLSSFINAEPSKNIDCQPVLSFYVQTGTYQPGTVINFSTSSVGSAICDTTQGITAFNVTYNPQGTWTVTAAS</sequence>
<dbReference type="Proteomes" id="UP000043316">
    <property type="component" value="Unassembled WGS sequence"/>
</dbReference>
<accession>A0A0H5LXF4</accession>
<evidence type="ECO:0000313" key="1">
    <source>
        <dbReference type="EMBL" id="CRY55572.1"/>
    </source>
</evidence>
<reference evidence="2" key="1">
    <citation type="submission" date="2015-03" db="EMBL/GenBank/DDBJ databases">
        <authorList>
            <consortium name="Pathogen Informatics"/>
        </authorList>
    </citation>
    <scope>NUCLEOTIDE SEQUENCE [LARGE SCALE GENOMIC DNA]</scope>
    <source>
        <strain evidence="2">R148</strain>
    </source>
</reference>
<dbReference type="AlphaFoldDB" id="A0A0H5LXF4"/>
<organism evidence="1 2">
    <name type="scientific">Yersinia intermedia</name>
    <dbReference type="NCBI Taxonomy" id="631"/>
    <lineage>
        <taxon>Bacteria</taxon>
        <taxon>Pseudomonadati</taxon>
        <taxon>Pseudomonadota</taxon>
        <taxon>Gammaproteobacteria</taxon>
        <taxon>Enterobacterales</taxon>
        <taxon>Yersiniaceae</taxon>
        <taxon>Yersinia</taxon>
    </lineage>
</organism>
<protein>
    <submittedName>
        <fullName evidence="1">Uncharacterized protein</fullName>
    </submittedName>
</protein>
<dbReference type="RefSeq" id="WP_019213094.1">
    <property type="nucleotide sequence ID" value="NZ_CWJI01000006.1"/>
</dbReference>
<evidence type="ECO:0000313" key="2">
    <source>
        <dbReference type="Proteomes" id="UP000043316"/>
    </source>
</evidence>
<gene>
    <name evidence="1" type="ORF">ERS008476_02569</name>
</gene>
<proteinExistence type="predicted"/>